<organism evidence="1 2">
    <name type="scientific">Streptomyces pyxinicus</name>
    <dbReference type="NCBI Taxonomy" id="2970331"/>
    <lineage>
        <taxon>Bacteria</taxon>
        <taxon>Bacillati</taxon>
        <taxon>Actinomycetota</taxon>
        <taxon>Actinomycetes</taxon>
        <taxon>Kitasatosporales</taxon>
        <taxon>Streptomycetaceae</taxon>
        <taxon>Streptomyces</taxon>
    </lineage>
</organism>
<dbReference type="InterPro" id="IPR029052">
    <property type="entry name" value="Metallo-depent_PP-like"/>
</dbReference>
<dbReference type="RefSeq" id="WP_258777441.1">
    <property type="nucleotide sequence ID" value="NZ_JANUGP010000004.1"/>
</dbReference>
<comment type="caution">
    <text evidence="1">The sequence shown here is derived from an EMBL/GenBank/DDBJ whole genome shotgun (WGS) entry which is preliminary data.</text>
</comment>
<evidence type="ECO:0000313" key="2">
    <source>
        <dbReference type="Proteomes" id="UP001205612"/>
    </source>
</evidence>
<protein>
    <recommendedName>
        <fullName evidence="3">Endonuclease</fullName>
    </recommendedName>
</protein>
<dbReference type="Proteomes" id="UP001205612">
    <property type="component" value="Unassembled WGS sequence"/>
</dbReference>
<gene>
    <name evidence="1" type="ORF">NX794_07490</name>
</gene>
<proteinExistence type="predicted"/>
<dbReference type="Gene3D" id="3.60.21.10">
    <property type="match status" value="1"/>
</dbReference>
<dbReference type="SUPFAM" id="SSF56300">
    <property type="entry name" value="Metallo-dependent phosphatases"/>
    <property type="match status" value="1"/>
</dbReference>
<dbReference type="EMBL" id="JANUGP010000004">
    <property type="protein sequence ID" value="MCS0601073.1"/>
    <property type="molecule type" value="Genomic_DNA"/>
</dbReference>
<keyword evidence="2" id="KW-1185">Reference proteome</keyword>
<reference evidence="1 2" key="1">
    <citation type="submission" date="2022-08" db="EMBL/GenBank/DDBJ databases">
        <authorList>
            <person name="Somphong A."/>
            <person name="Phongsopitanun W."/>
        </authorList>
    </citation>
    <scope>NUCLEOTIDE SEQUENCE [LARGE SCALE GENOMIC DNA]</scope>
    <source>
        <strain evidence="1 2">LP11</strain>
    </source>
</reference>
<accession>A0ABT2AXU2</accession>
<evidence type="ECO:0000313" key="1">
    <source>
        <dbReference type="EMBL" id="MCS0601073.1"/>
    </source>
</evidence>
<name>A0ABT2AXU2_9ACTN</name>
<sequence length="397" mass="43505">MSDLVEALLAKPTAPPVAGRKANPERDFTRQIEISGDSADVTVRGETFEANESEAVAVLERQGLDPADWTVTGFRSSEWTMAGGDTGISTRFSFKRAECVSVTEREPIDELLEVIERHAISAEPTELPGDHTFIVALGDTQFGKVDGDGVEGTLARAIDCLNAAADRLAWYRERFAIEHAHIAWLGDHIEGFVSQGGANSWRTGLTLTEQIRLDRRVKLHALLTFAPLVNRLTMAAVPGNHDQAVRINGKGVTRYDDSHDVESLIAVKDAVDLNPDKFGHVEFYVPDSDELTVVVECSGSVVAHAHGHQWRTGKHFDWWKGQAFNKDSAMHQADVLLAGHLHHELIEADGPRTFIQVPALESESTWWRHAKGPTGAPGLIVAVTKDGRVPVKEVVSQ</sequence>
<evidence type="ECO:0008006" key="3">
    <source>
        <dbReference type="Google" id="ProtNLM"/>
    </source>
</evidence>